<feature type="compositionally biased region" description="Pro residues" evidence="1">
    <location>
        <begin position="150"/>
        <end position="161"/>
    </location>
</feature>
<accession>A0A3S2PCX5</accession>
<sequence>MGRRMIVALPSPVIEPPDCYFNLQDYLAERPEEAGRGARASGAEVRNYPGDGGGEDGEARPRKQHNMNLTFCWPLVPEPCEEESIPVVVCCSLITSPPVEDEAQTHTELLLPPPASPVGLFPAFRRPQRRVVLLETISVLESPVKISQWPAPPPPPPPRPFDVPGSHFSSRFKARTGPGLQKTGPN</sequence>
<dbReference type="AlphaFoldDB" id="A0A3S2PCX5"/>
<organism evidence="2 3">
    <name type="scientific">Oryzias javanicus</name>
    <name type="common">Javanese ricefish</name>
    <name type="synonym">Aplocheilus javanicus</name>
    <dbReference type="NCBI Taxonomy" id="123683"/>
    <lineage>
        <taxon>Eukaryota</taxon>
        <taxon>Metazoa</taxon>
        <taxon>Chordata</taxon>
        <taxon>Craniata</taxon>
        <taxon>Vertebrata</taxon>
        <taxon>Euteleostomi</taxon>
        <taxon>Actinopterygii</taxon>
        <taxon>Neopterygii</taxon>
        <taxon>Teleostei</taxon>
        <taxon>Neoteleostei</taxon>
        <taxon>Acanthomorphata</taxon>
        <taxon>Ovalentaria</taxon>
        <taxon>Atherinomorphae</taxon>
        <taxon>Beloniformes</taxon>
        <taxon>Adrianichthyidae</taxon>
        <taxon>Oryziinae</taxon>
        <taxon>Oryzias</taxon>
    </lineage>
</organism>
<protein>
    <submittedName>
        <fullName evidence="2">Uncharacterized protein</fullName>
    </submittedName>
</protein>
<evidence type="ECO:0000313" key="2">
    <source>
        <dbReference type="EMBL" id="RVE72264.1"/>
    </source>
</evidence>
<keyword evidence="3" id="KW-1185">Reference proteome</keyword>
<evidence type="ECO:0000256" key="1">
    <source>
        <dbReference type="SAM" id="MobiDB-lite"/>
    </source>
</evidence>
<evidence type="ECO:0000313" key="3">
    <source>
        <dbReference type="Proteomes" id="UP000283210"/>
    </source>
</evidence>
<reference evidence="2 3" key="2">
    <citation type="submission" date="2019-01" db="EMBL/GenBank/DDBJ databases">
        <title>A chromosome length genome reference of the Java medaka (oryzias javanicus).</title>
        <authorList>
            <person name="Herpin A."/>
            <person name="Takehana Y."/>
            <person name="Naruse K."/>
            <person name="Ansai S."/>
            <person name="Kawaguchi M."/>
        </authorList>
    </citation>
    <scope>NUCLEOTIDE SEQUENCE [LARGE SCALE GENOMIC DNA]</scope>
    <source>
        <strain evidence="2">RS831</strain>
        <tissue evidence="2">Whole body</tissue>
    </source>
</reference>
<proteinExistence type="predicted"/>
<gene>
    <name evidence="2" type="ORF">OJAV_G00060050</name>
</gene>
<dbReference type="Proteomes" id="UP000283210">
    <property type="component" value="Chromosome 6"/>
</dbReference>
<feature type="compositionally biased region" description="Low complexity" evidence="1">
    <location>
        <begin position="37"/>
        <end position="46"/>
    </location>
</feature>
<dbReference type="EMBL" id="CM012442">
    <property type="protein sequence ID" value="RVE72264.1"/>
    <property type="molecule type" value="Genomic_DNA"/>
</dbReference>
<name>A0A3S2PCX5_ORYJA</name>
<feature type="region of interest" description="Disordered" evidence="1">
    <location>
        <begin position="145"/>
        <end position="186"/>
    </location>
</feature>
<feature type="region of interest" description="Disordered" evidence="1">
    <location>
        <begin position="32"/>
        <end position="62"/>
    </location>
</feature>
<reference evidence="2 3" key="1">
    <citation type="submission" date="2018-11" db="EMBL/GenBank/DDBJ databases">
        <authorList>
            <person name="Lopez-Roques C."/>
            <person name="Donnadieu C."/>
            <person name="Bouchez O."/>
            <person name="Klopp C."/>
            <person name="Cabau C."/>
            <person name="Zahm M."/>
        </authorList>
    </citation>
    <scope>NUCLEOTIDE SEQUENCE [LARGE SCALE GENOMIC DNA]</scope>
    <source>
        <strain evidence="2">RS831</strain>
        <tissue evidence="2">Whole body</tissue>
    </source>
</reference>